<proteinExistence type="inferred from homology"/>
<evidence type="ECO:0000256" key="2">
    <source>
        <dbReference type="ARBA" id="ARBA00006597"/>
    </source>
</evidence>
<dbReference type="InterPro" id="IPR034768">
    <property type="entry name" value="4FE4S_WBL"/>
</dbReference>
<organism evidence="14 15">
    <name type="scientific">Nonomuraea guangzhouensis</name>
    <dbReference type="NCBI Taxonomy" id="1291555"/>
    <lineage>
        <taxon>Bacteria</taxon>
        <taxon>Bacillati</taxon>
        <taxon>Actinomycetota</taxon>
        <taxon>Actinomycetes</taxon>
        <taxon>Streptosporangiales</taxon>
        <taxon>Streptosporangiaceae</taxon>
        <taxon>Nonomuraea</taxon>
    </lineage>
</organism>
<dbReference type="EMBL" id="JBHUCM010000035">
    <property type="protein sequence ID" value="MFD1542994.1"/>
    <property type="molecule type" value="Genomic_DNA"/>
</dbReference>
<dbReference type="HAMAP" id="MF_01479">
    <property type="entry name" value="WhiB"/>
    <property type="match status" value="1"/>
</dbReference>
<gene>
    <name evidence="11" type="primary">whiB</name>
    <name evidence="14" type="ORF">ACFSJ0_38495</name>
</gene>
<evidence type="ECO:0000256" key="11">
    <source>
        <dbReference type="HAMAP-Rule" id="MF_01479"/>
    </source>
</evidence>
<comment type="similarity">
    <text evidence="2 11">Belongs to the WhiB family.</text>
</comment>
<evidence type="ECO:0000313" key="14">
    <source>
        <dbReference type="EMBL" id="MFD1542994.1"/>
    </source>
</evidence>
<dbReference type="Pfam" id="PF02467">
    <property type="entry name" value="Whib"/>
    <property type="match status" value="1"/>
</dbReference>
<keyword evidence="15" id="KW-1185">Reference proteome</keyword>
<feature type="binding site" evidence="11">
    <location>
        <position position="46"/>
    </location>
    <ligand>
        <name>[4Fe-4S] cluster</name>
        <dbReference type="ChEBI" id="CHEBI:49883"/>
    </ligand>
</feature>
<evidence type="ECO:0000256" key="6">
    <source>
        <dbReference type="ARBA" id="ARBA00023014"/>
    </source>
</evidence>
<keyword evidence="9 11" id="KW-1015">Disulfide bond</keyword>
<evidence type="ECO:0000256" key="10">
    <source>
        <dbReference type="ARBA" id="ARBA00023163"/>
    </source>
</evidence>
<feature type="binding site" evidence="11">
    <location>
        <position position="37"/>
    </location>
    <ligand>
        <name>[4Fe-4S] cluster</name>
        <dbReference type="ChEBI" id="CHEBI:49883"/>
    </ligand>
</feature>
<evidence type="ECO:0000256" key="8">
    <source>
        <dbReference type="ARBA" id="ARBA00023125"/>
    </source>
</evidence>
<dbReference type="RefSeq" id="WP_219528654.1">
    <property type="nucleotide sequence ID" value="NZ_JBHUCM010000035.1"/>
</dbReference>
<protein>
    <recommendedName>
        <fullName evidence="11">Transcriptional regulator WhiB</fullName>
    </recommendedName>
</protein>
<keyword evidence="8 11" id="KW-0238">DNA-binding</keyword>
<dbReference type="InterPro" id="IPR003482">
    <property type="entry name" value="Whib"/>
</dbReference>
<evidence type="ECO:0000256" key="12">
    <source>
        <dbReference type="SAM" id="MobiDB-lite"/>
    </source>
</evidence>
<keyword evidence="10 11" id="KW-0804">Transcription</keyword>
<comment type="PTM">
    <text evidence="11">The Fe-S cluster can be nitrosylated by nitric oxide (NO).</text>
</comment>
<sequence>MDWSRKASCLVVDPELFFPISPEGPGHAQVERAKVVCRDCPVREPCLDYALSTGQAYGVWGGTDPSQRRELTLTSPQRESVGARRPRGGR</sequence>
<keyword evidence="11" id="KW-0963">Cytoplasm</keyword>
<keyword evidence="3 11" id="KW-0004">4Fe-4S</keyword>
<keyword evidence="7 11" id="KW-0805">Transcription regulation</keyword>
<keyword evidence="6 11" id="KW-0411">Iron-sulfur</keyword>
<keyword evidence="5 11" id="KW-0408">Iron</keyword>
<comment type="function">
    <text evidence="11">Acts as a transcriptional regulator. Probably redox-responsive. The apo- but not holo-form probably binds DNA.</text>
</comment>
<evidence type="ECO:0000256" key="3">
    <source>
        <dbReference type="ARBA" id="ARBA00022485"/>
    </source>
</evidence>
<name>A0ABW4GKU4_9ACTN</name>
<evidence type="ECO:0000259" key="13">
    <source>
        <dbReference type="PROSITE" id="PS51674"/>
    </source>
</evidence>
<evidence type="ECO:0000256" key="4">
    <source>
        <dbReference type="ARBA" id="ARBA00022723"/>
    </source>
</evidence>
<feature type="binding site" evidence="11">
    <location>
        <position position="9"/>
    </location>
    <ligand>
        <name>[4Fe-4S] cluster</name>
        <dbReference type="ChEBI" id="CHEBI:49883"/>
    </ligand>
</feature>
<dbReference type="Proteomes" id="UP001597097">
    <property type="component" value="Unassembled WGS sequence"/>
</dbReference>
<comment type="caution">
    <text evidence="14">The sequence shown here is derived from an EMBL/GenBank/DDBJ whole genome shotgun (WGS) entry which is preliminary data.</text>
</comment>
<evidence type="ECO:0000313" key="15">
    <source>
        <dbReference type="Proteomes" id="UP001597097"/>
    </source>
</evidence>
<comment type="subcellular location">
    <subcellularLocation>
        <location evidence="1 11">Cytoplasm</location>
    </subcellularLocation>
</comment>
<feature type="region of interest" description="Disordered" evidence="12">
    <location>
        <begin position="60"/>
        <end position="90"/>
    </location>
</feature>
<accession>A0ABW4GKU4</accession>
<evidence type="ECO:0000256" key="9">
    <source>
        <dbReference type="ARBA" id="ARBA00023157"/>
    </source>
</evidence>
<reference evidence="15" key="1">
    <citation type="journal article" date="2019" name="Int. J. Syst. Evol. Microbiol.">
        <title>The Global Catalogue of Microorganisms (GCM) 10K type strain sequencing project: providing services to taxonomists for standard genome sequencing and annotation.</title>
        <authorList>
            <consortium name="The Broad Institute Genomics Platform"/>
            <consortium name="The Broad Institute Genome Sequencing Center for Infectious Disease"/>
            <person name="Wu L."/>
            <person name="Ma J."/>
        </authorList>
    </citation>
    <scope>NUCLEOTIDE SEQUENCE [LARGE SCALE GENOMIC DNA]</scope>
    <source>
        <strain evidence="15">CGMCC 1.15399</strain>
    </source>
</reference>
<dbReference type="PANTHER" id="PTHR38839">
    <property type="entry name" value="TRANSCRIPTIONAL REGULATOR WHID-RELATED"/>
    <property type="match status" value="1"/>
</dbReference>
<keyword evidence="4 11" id="KW-0479">Metal-binding</keyword>
<feature type="binding site" evidence="11">
    <location>
        <position position="40"/>
    </location>
    <ligand>
        <name>[4Fe-4S] cluster</name>
        <dbReference type="ChEBI" id="CHEBI:49883"/>
    </ligand>
</feature>
<feature type="domain" description="4Fe-4S Wbl-type" evidence="13">
    <location>
        <begin position="8"/>
        <end position="70"/>
    </location>
</feature>
<evidence type="ECO:0000256" key="5">
    <source>
        <dbReference type="ARBA" id="ARBA00023004"/>
    </source>
</evidence>
<comment type="cofactor">
    <cofactor evidence="11">
        <name>[4Fe-4S] cluster</name>
        <dbReference type="ChEBI" id="CHEBI:49883"/>
    </cofactor>
    <text evidence="11">Binds 1 [4Fe-4S] cluster per subunit. Following nitrosylation of the [4Fe-4S] cluster binds 1 [4Fe-8(NO)] cluster per subunit.</text>
</comment>
<evidence type="ECO:0000256" key="1">
    <source>
        <dbReference type="ARBA" id="ARBA00004496"/>
    </source>
</evidence>
<dbReference type="PROSITE" id="PS51674">
    <property type="entry name" value="4FE4S_WBL"/>
    <property type="match status" value="1"/>
</dbReference>
<comment type="PTM">
    <text evidence="11">Upon Fe-S cluster removal intramolecular disulfide bonds are formed.</text>
</comment>
<evidence type="ECO:0000256" key="7">
    <source>
        <dbReference type="ARBA" id="ARBA00023015"/>
    </source>
</evidence>